<comment type="pathway">
    <text evidence="3 12">Cofactor biosynthesis; riboflavin biosynthesis; 5-amino-6-(D-ribitylamino)uracil from GTP: step 3/4.</text>
</comment>
<dbReference type="AlphaFoldDB" id="A0AAE3T7B7"/>
<dbReference type="SUPFAM" id="SSF53597">
    <property type="entry name" value="Dihydrofolate reductase-like"/>
    <property type="match status" value="1"/>
</dbReference>
<dbReference type="GO" id="GO:0050661">
    <property type="term" value="F:NADP binding"/>
    <property type="evidence" value="ECO:0007669"/>
    <property type="project" value="InterPro"/>
</dbReference>
<gene>
    <name evidence="17" type="primary">ribD</name>
    <name evidence="17" type="ORF">P1J78_05375</name>
</gene>
<dbReference type="NCBIfam" id="TIGR00227">
    <property type="entry name" value="ribD_Cterm"/>
    <property type="match status" value="1"/>
</dbReference>
<evidence type="ECO:0000256" key="6">
    <source>
        <dbReference type="ARBA" id="ARBA00022619"/>
    </source>
</evidence>
<evidence type="ECO:0000256" key="5">
    <source>
        <dbReference type="ARBA" id="ARBA00007417"/>
    </source>
</evidence>
<evidence type="ECO:0000256" key="9">
    <source>
        <dbReference type="ARBA" id="ARBA00022857"/>
    </source>
</evidence>
<comment type="similarity">
    <text evidence="5 12">In the C-terminal section; belongs to the HTP reductase family.</text>
</comment>
<feature type="active site" description="Proton donor" evidence="13">
    <location>
        <position position="54"/>
    </location>
</feature>
<keyword evidence="6 12" id="KW-0686">Riboflavin biosynthesis</keyword>
<name>A0AAE3T7B7_9RHOB</name>
<evidence type="ECO:0000256" key="12">
    <source>
        <dbReference type="PIRNR" id="PIRNR006769"/>
    </source>
</evidence>
<feature type="binding site" evidence="14">
    <location>
        <position position="297"/>
    </location>
    <ligand>
        <name>substrate</name>
    </ligand>
</feature>
<dbReference type="PANTHER" id="PTHR38011:SF7">
    <property type="entry name" value="2,5-DIAMINO-6-RIBOSYLAMINO-4(3H)-PYRIMIDINONE 5'-PHOSPHATE REDUCTASE"/>
    <property type="match status" value="1"/>
</dbReference>
<keyword evidence="11" id="KW-0511">Multifunctional enzyme</keyword>
<proteinExistence type="inferred from homology"/>
<dbReference type="PROSITE" id="PS51747">
    <property type="entry name" value="CYT_DCMP_DEAMINASES_2"/>
    <property type="match status" value="1"/>
</dbReference>
<protein>
    <recommendedName>
        <fullName evidence="12">Riboflavin biosynthesis protein RibD</fullName>
    </recommendedName>
    <domain>
        <recommendedName>
            <fullName evidence="12">Diaminohydroxyphosphoribosylaminopyrimidine deaminase</fullName>
            <shortName evidence="12">DRAP deaminase</shortName>
            <ecNumber evidence="12">3.5.4.26</ecNumber>
        </recommendedName>
        <alternativeName>
            <fullName evidence="12">Riboflavin-specific deaminase</fullName>
        </alternativeName>
    </domain>
    <domain>
        <recommendedName>
            <fullName evidence="12">5-amino-6-(5-phosphoribosylamino)uracil reductase</fullName>
            <ecNumber evidence="12">1.1.1.193</ecNumber>
        </recommendedName>
        <alternativeName>
            <fullName evidence="12">HTP reductase</fullName>
        </alternativeName>
    </domain>
</protein>
<dbReference type="Proteomes" id="UP001220964">
    <property type="component" value="Unassembled WGS sequence"/>
</dbReference>
<evidence type="ECO:0000256" key="4">
    <source>
        <dbReference type="ARBA" id="ARBA00005259"/>
    </source>
</evidence>
<accession>A0AAE3T7B7</accession>
<dbReference type="InterPro" id="IPR004794">
    <property type="entry name" value="Eubact_RibD"/>
</dbReference>
<keyword evidence="10 12" id="KW-0560">Oxidoreductase</keyword>
<feature type="binding site" evidence="15">
    <location>
        <position position="86"/>
    </location>
    <ligand>
        <name>Zn(2+)</name>
        <dbReference type="ChEBI" id="CHEBI:29105"/>
        <note>catalytic</note>
    </ligand>
</feature>
<comment type="caution">
    <text evidence="17">The sequence shown here is derived from an EMBL/GenBank/DDBJ whole genome shotgun (WGS) entry which is preliminary data.</text>
</comment>
<reference evidence="17" key="1">
    <citation type="submission" date="2023-03" db="EMBL/GenBank/DDBJ databases">
        <title>Multiphase analysis and comparison of six strains from genera Psychromarinibacter, Lutimaribacter, and Maritimibacter, including a novel species: Psychromarinibacter sediminicola sp. nov.</title>
        <authorList>
            <person name="Wang Y.-H."/>
            <person name="Ye M.-Q."/>
            <person name="Du Z.-J."/>
        </authorList>
    </citation>
    <scope>NUCLEOTIDE SEQUENCE</scope>
    <source>
        <strain evidence="17">C21-152</strain>
    </source>
</reference>
<evidence type="ECO:0000256" key="15">
    <source>
        <dbReference type="PIRSR" id="PIRSR006769-3"/>
    </source>
</evidence>
<dbReference type="NCBIfam" id="TIGR00326">
    <property type="entry name" value="eubact_ribD"/>
    <property type="match status" value="1"/>
</dbReference>
<evidence type="ECO:0000256" key="13">
    <source>
        <dbReference type="PIRSR" id="PIRSR006769-1"/>
    </source>
</evidence>
<dbReference type="InterPro" id="IPR002125">
    <property type="entry name" value="CMP_dCMP_dom"/>
</dbReference>
<dbReference type="GO" id="GO:0008835">
    <property type="term" value="F:diaminohydroxyphosphoribosylaminopyrimidine deaminase activity"/>
    <property type="evidence" value="ECO:0007669"/>
    <property type="project" value="UniProtKB-EC"/>
</dbReference>
<evidence type="ECO:0000256" key="8">
    <source>
        <dbReference type="ARBA" id="ARBA00022833"/>
    </source>
</evidence>
<evidence type="ECO:0000256" key="14">
    <source>
        <dbReference type="PIRSR" id="PIRSR006769-2"/>
    </source>
</evidence>
<keyword evidence="8 12" id="KW-0862">Zinc</keyword>
<comment type="similarity">
    <text evidence="4 12">In the N-terminal section; belongs to the cytidine and deoxycytidylate deaminase family.</text>
</comment>
<keyword evidence="7 12" id="KW-0479">Metal-binding</keyword>
<dbReference type="GO" id="GO:0009231">
    <property type="term" value="P:riboflavin biosynthetic process"/>
    <property type="evidence" value="ECO:0007669"/>
    <property type="project" value="UniProtKB-KW"/>
</dbReference>
<dbReference type="GO" id="GO:0008703">
    <property type="term" value="F:5-amino-6-(5-phosphoribosylamino)uracil reductase activity"/>
    <property type="evidence" value="ECO:0007669"/>
    <property type="project" value="UniProtKB-EC"/>
</dbReference>
<dbReference type="Gene3D" id="3.40.430.10">
    <property type="entry name" value="Dihydrofolate Reductase, subunit A"/>
    <property type="match status" value="1"/>
</dbReference>
<feature type="domain" description="CMP/dCMP-type deaminase" evidence="16">
    <location>
        <begin position="3"/>
        <end position="125"/>
    </location>
</feature>
<comment type="cofactor">
    <cofactor evidence="12 15">
        <name>Zn(2+)</name>
        <dbReference type="ChEBI" id="CHEBI:29105"/>
    </cofactor>
    <text evidence="12 15">Binds 1 zinc ion.</text>
</comment>
<feature type="binding site" evidence="14">
    <location>
        <begin position="299"/>
        <end position="305"/>
    </location>
    <ligand>
        <name>NADP(+)</name>
        <dbReference type="ChEBI" id="CHEBI:58349"/>
    </ligand>
</feature>
<dbReference type="EC" id="1.1.1.193" evidence="12"/>
<dbReference type="SUPFAM" id="SSF53927">
    <property type="entry name" value="Cytidine deaminase-like"/>
    <property type="match status" value="1"/>
</dbReference>
<dbReference type="InterPro" id="IPR016193">
    <property type="entry name" value="Cytidine_deaminase-like"/>
</dbReference>
<evidence type="ECO:0000256" key="1">
    <source>
        <dbReference type="ARBA" id="ARBA00002151"/>
    </source>
</evidence>
<feature type="binding site" evidence="14">
    <location>
        <position position="202"/>
    </location>
    <ligand>
        <name>NADP(+)</name>
        <dbReference type="ChEBI" id="CHEBI:58349"/>
    </ligand>
</feature>
<dbReference type="InterPro" id="IPR011549">
    <property type="entry name" value="RibD_C"/>
</dbReference>
<evidence type="ECO:0000256" key="2">
    <source>
        <dbReference type="ARBA" id="ARBA00004882"/>
    </source>
</evidence>
<dbReference type="PROSITE" id="PS00903">
    <property type="entry name" value="CYT_DCMP_DEAMINASES_1"/>
    <property type="match status" value="1"/>
</dbReference>
<organism evidence="17 18">
    <name type="scientific">Psychromarinibacter sediminicola</name>
    <dbReference type="NCBI Taxonomy" id="3033385"/>
    <lineage>
        <taxon>Bacteria</taxon>
        <taxon>Pseudomonadati</taxon>
        <taxon>Pseudomonadota</taxon>
        <taxon>Alphaproteobacteria</taxon>
        <taxon>Rhodobacterales</taxon>
        <taxon>Paracoccaceae</taxon>
        <taxon>Psychromarinibacter</taxon>
    </lineage>
</organism>
<dbReference type="GO" id="GO:0008270">
    <property type="term" value="F:zinc ion binding"/>
    <property type="evidence" value="ECO:0007669"/>
    <property type="project" value="InterPro"/>
</dbReference>
<dbReference type="Gene3D" id="3.40.140.10">
    <property type="entry name" value="Cytidine Deaminase, domain 2"/>
    <property type="match status" value="1"/>
</dbReference>
<evidence type="ECO:0000256" key="3">
    <source>
        <dbReference type="ARBA" id="ARBA00004910"/>
    </source>
</evidence>
<dbReference type="PANTHER" id="PTHR38011">
    <property type="entry name" value="DIHYDROFOLATE REDUCTASE FAMILY PROTEIN (AFU_ORTHOLOGUE AFUA_8G06820)"/>
    <property type="match status" value="1"/>
</dbReference>
<evidence type="ECO:0000259" key="16">
    <source>
        <dbReference type="PROSITE" id="PS51747"/>
    </source>
</evidence>
<comment type="pathway">
    <text evidence="2 12">Cofactor biosynthesis; riboflavin biosynthesis; 5-amino-6-(D-ribitylamino)uracil from GTP: step 2/4.</text>
</comment>
<feature type="binding site" evidence="14">
    <location>
        <position position="206"/>
    </location>
    <ligand>
        <name>substrate</name>
    </ligand>
</feature>
<feature type="binding site" evidence="14">
    <location>
        <position position="156"/>
    </location>
    <ligand>
        <name>NADP(+)</name>
        <dbReference type="ChEBI" id="CHEBI:58349"/>
    </ligand>
</feature>
<dbReference type="Pfam" id="PF00383">
    <property type="entry name" value="dCMP_cyt_deam_1"/>
    <property type="match status" value="1"/>
</dbReference>
<feature type="binding site" evidence="14">
    <location>
        <position position="186"/>
    </location>
    <ligand>
        <name>substrate</name>
    </ligand>
</feature>
<dbReference type="InterPro" id="IPR016192">
    <property type="entry name" value="APOBEC/CMP_deaminase_Zn-bd"/>
</dbReference>
<dbReference type="InterPro" id="IPR050765">
    <property type="entry name" value="Riboflavin_Biosynth_HTPR"/>
</dbReference>
<comment type="catalytic activity">
    <reaction evidence="12">
        <text>5-amino-6-(5-phospho-D-ribitylamino)uracil + NADP(+) = 5-amino-6-(5-phospho-D-ribosylamino)uracil + NADPH + H(+)</text>
        <dbReference type="Rhea" id="RHEA:17845"/>
        <dbReference type="ChEBI" id="CHEBI:15378"/>
        <dbReference type="ChEBI" id="CHEBI:57783"/>
        <dbReference type="ChEBI" id="CHEBI:58349"/>
        <dbReference type="ChEBI" id="CHEBI:58421"/>
        <dbReference type="ChEBI" id="CHEBI:58453"/>
        <dbReference type="EC" id="1.1.1.193"/>
    </reaction>
</comment>
<feature type="binding site" evidence="14">
    <location>
        <position position="172"/>
    </location>
    <ligand>
        <name>NADP(+)</name>
        <dbReference type="ChEBI" id="CHEBI:58349"/>
    </ligand>
</feature>
<evidence type="ECO:0000256" key="11">
    <source>
        <dbReference type="ARBA" id="ARBA00023268"/>
    </source>
</evidence>
<keyword evidence="12 17" id="KW-0378">Hydrolase</keyword>
<dbReference type="Pfam" id="PF01872">
    <property type="entry name" value="RibD_C"/>
    <property type="match status" value="1"/>
</dbReference>
<comment type="function">
    <text evidence="1 12">Converts 2,5-diamino-6-(ribosylamino)-4(3h)-pyrimidinone 5'-phosphate into 5-amino-6-(ribosylamino)-2,4(1h,3h)-pyrimidinedione 5'-phosphate.</text>
</comment>
<keyword evidence="9 12" id="KW-0521">NADP</keyword>
<feature type="binding site" evidence="14">
    <location>
        <position position="198"/>
    </location>
    <ligand>
        <name>NADP(+)</name>
        <dbReference type="ChEBI" id="CHEBI:58349"/>
    </ligand>
</feature>
<comment type="catalytic activity">
    <reaction evidence="12">
        <text>2,5-diamino-6-hydroxy-4-(5-phosphoribosylamino)-pyrimidine + H2O + H(+) = 5-amino-6-(5-phospho-D-ribosylamino)uracil + NH4(+)</text>
        <dbReference type="Rhea" id="RHEA:21868"/>
        <dbReference type="ChEBI" id="CHEBI:15377"/>
        <dbReference type="ChEBI" id="CHEBI:15378"/>
        <dbReference type="ChEBI" id="CHEBI:28938"/>
        <dbReference type="ChEBI" id="CHEBI:58453"/>
        <dbReference type="ChEBI" id="CHEBI:58614"/>
        <dbReference type="EC" id="3.5.4.26"/>
    </reaction>
</comment>
<feature type="binding site" evidence="15">
    <location>
        <position position="52"/>
    </location>
    <ligand>
        <name>Zn(2+)</name>
        <dbReference type="ChEBI" id="CHEBI:29105"/>
        <note>catalytic</note>
    </ligand>
</feature>
<dbReference type="PIRSF" id="PIRSF006769">
    <property type="entry name" value="RibD"/>
    <property type="match status" value="1"/>
</dbReference>
<dbReference type="EMBL" id="JARGYC010000009">
    <property type="protein sequence ID" value="MDF0600155.1"/>
    <property type="molecule type" value="Genomic_DNA"/>
</dbReference>
<evidence type="ECO:0000256" key="10">
    <source>
        <dbReference type="ARBA" id="ARBA00023002"/>
    </source>
</evidence>
<feature type="binding site" evidence="15">
    <location>
        <position position="77"/>
    </location>
    <ligand>
        <name>Zn(2+)</name>
        <dbReference type="ChEBI" id="CHEBI:29105"/>
        <note>catalytic</note>
    </ligand>
</feature>
<evidence type="ECO:0000313" key="18">
    <source>
        <dbReference type="Proteomes" id="UP001220964"/>
    </source>
</evidence>
<evidence type="ECO:0000256" key="7">
    <source>
        <dbReference type="ARBA" id="ARBA00022723"/>
    </source>
</evidence>
<feature type="binding site" evidence="14">
    <location>
        <position position="209"/>
    </location>
    <ligand>
        <name>substrate</name>
    </ligand>
</feature>
<dbReference type="InterPro" id="IPR024072">
    <property type="entry name" value="DHFR-like_dom_sf"/>
</dbReference>
<dbReference type="EC" id="3.5.4.26" evidence="12"/>
<sequence>MTDPDTRHMSHALALAARGLGNVWPNPAVGCVIVAGGRVVGRGWTRPGGRPHAETVALAQAGAAARGATAYVTLEPCAHHGQTPPCAEALVAAGVARVVVALQDPDPRVDGGGLAILRQAGVEVTVGPCAEAAARLQEGFLSRVRAGRPMVTLKLAASLDGRIATATGESRWITGPAARHAVHGLRAAHDAVLVGGGTARADDPSLTVRGLGDVPQPVRIVWSRHLDLPLLGQLAATAREVPVWLCHGADADPELCRAWEGLGARLIPLETGRKRQIDPAAALNALGAAGLTRVFCEGGGALAASLLSAGVADRLITFSAGLALGAEGRPALGAMGIDRLDEAPRFRLVETRAVGGDAMQLWEQAGPATIF</sequence>
<feature type="binding site" evidence="14">
    <location>
        <position position="170"/>
    </location>
    <ligand>
        <name>substrate</name>
    </ligand>
</feature>
<evidence type="ECO:0000313" key="17">
    <source>
        <dbReference type="EMBL" id="MDF0600155.1"/>
    </source>
</evidence>
<dbReference type="InterPro" id="IPR002734">
    <property type="entry name" value="RibDG_C"/>
</dbReference>
<keyword evidence="18" id="KW-1185">Reference proteome</keyword>